<evidence type="ECO:0000313" key="2">
    <source>
        <dbReference type="EMBL" id="TNV08628.1"/>
    </source>
</evidence>
<dbReference type="EMBL" id="VEWK01000034">
    <property type="protein sequence ID" value="TNV08628.1"/>
    <property type="molecule type" value="Genomic_DNA"/>
</dbReference>
<reference evidence="2 3" key="1">
    <citation type="journal article" date="2011" name="Int. J. Syst. Evol. Microbiol.">
        <title>Ochrobactrum pecoris sp. nov., isolated from farm animals.</title>
        <authorList>
            <person name="Kampfer P."/>
            <person name="Huber B."/>
            <person name="Busse H.J."/>
            <person name="Scholz H.C."/>
            <person name="Tomaso H."/>
            <person name="Hotzel H."/>
            <person name="Melzer F."/>
        </authorList>
    </citation>
    <scope>NUCLEOTIDE SEQUENCE [LARGE SCALE GENOMIC DNA]</scope>
    <source>
        <strain evidence="2 3">08RB2639</strain>
    </source>
</reference>
<dbReference type="Proteomes" id="UP000313390">
    <property type="component" value="Unassembled WGS sequence"/>
</dbReference>
<evidence type="ECO:0000313" key="1">
    <source>
        <dbReference type="EMBL" id="MBB4096373.1"/>
    </source>
</evidence>
<dbReference type="Gene3D" id="3.40.50.2020">
    <property type="match status" value="1"/>
</dbReference>
<dbReference type="RefSeq" id="WP_140023445.1">
    <property type="nucleotide sequence ID" value="NZ_JACIEX010000032.1"/>
</dbReference>
<sequence length="219" mass="24646">MTTSDASWSARLRVVGDIERTDHFYLDDSDTCAYFGTYTPRAGFAHSYTNQIISNLKKSPAVRNTGQWQYKQRAIANVGAAIAQNVNANSWQNTIFVPIPPSKRRDSAEYDDRMHRVALAMGHGADVREVLYTAVEREARHTKTDRRDRDALRASLAIDTRLVGNPRKQVVLLDDVLTTGCSFKVCKEMIGEIWPESSIIGVFVARRVPQNPFADLDLE</sequence>
<gene>
    <name evidence="2" type="ORF">FIB18_24265</name>
    <name evidence="1" type="ORF">GGQ79_004934</name>
</gene>
<dbReference type="OrthoDB" id="6637825at2"/>
<evidence type="ECO:0008006" key="5">
    <source>
        <dbReference type="Google" id="ProtNLM"/>
    </source>
</evidence>
<protein>
    <recommendedName>
        <fullName evidence="5">Phosphoribosyltransferase domain-containing protein</fullName>
    </recommendedName>
</protein>
<organism evidence="2 3">
    <name type="scientific">Brucella pecoris</name>
    <dbReference type="NCBI Taxonomy" id="867683"/>
    <lineage>
        <taxon>Bacteria</taxon>
        <taxon>Pseudomonadati</taxon>
        <taxon>Pseudomonadota</taxon>
        <taxon>Alphaproteobacteria</taxon>
        <taxon>Hyphomicrobiales</taxon>
        <taxon>Brucellaceae</taxon>
        <taxon>Brucella/Ochrobactrum group</taxon>
        <taxon>Brucella</taxon>
    </lineage>
</organism>
<proteinExistence type="predicted"/>
<dbReference type="EMBL" id="JACIEX010000032">
    <property type="protein sequence ID" value="MBB4096373.1"/>
    <property type="molecule type" value="Genomic_DNA"/>
</dbReference>
<dbReference type="Proteomes" id="UP000553980">
    <property type="component" value="Unassembled WGS sequence"/>
</dbReference>
<keyword evidence="4" id="KW-1185">Reference proteome</keyword>
<dbReference type="SUPFAM" id="SSF53271">
    <property type="entry name" value="PRTase-like"/>
    <property type="match status" value="1"/>
</dbReference>
<reference evidence="2" key="2">
    <citation type="submission" date="2019-06" db="EMBL/GenBank/DDBJ databases">
        <authorList>
            <person name="Hu M."/>
        </authorList>
    </citation>
    <scope>NUCLEOTIDE SEQUENCE</scope>
    <source>
        <strain evidence="2">08RB2639</strain>
    </source>
</reference>
<dbReference type="InterPro" id="IPR000836">
    <property type="entry name" value="PRTase_dom"/>
</dbReference>
<accession>A0A5C5CBP6</accession>
<dbReference type="AlphaFoldDB" id="A0A5C5CBP6"/>
<evidence type="ECO:0000313" key="3">
    <source>
        <dbReference type="Proteomes" id="UP000313390"/>
    </source>
</evidence>
<comment type="caution">
    <text evidence="2">The sequence shown here is derived from an EMBL/GenBank/DDBJ whole genome shotgun (WGS) entry which is preliminary data.</text>
</comment>
<dbReference type="InterPro" id="IPR029057">
    <property type="entry name" value="PRTase-like"/>
</dbReference>
<reference evidence="1 4" key="3">
    <citation type="submission" date="2020-08" db="EMBL/GenBank/DDBJ databases">
        <title>Genomic Encyclopedia of Type Strains, Phase IV (KMG-IV): sequencing the most valuable type-strain genomes for metagenomic binning, comparative biology and taxonomic classification.</title>
        <authorList>
            <person name="Goeker M."/>
        </authorList>
    </citation>
    <scope>NUCLEOTIDE SEQUENCE [LARGE SCALE GENOMIC DNA]</scope>
    <source>
        <strain evidence="1 4">DSM 23868</strain>
    </source>
</reference>
<evidence type="ECO:0000313" key="4">
    <source>
        <dbReference type="Proteomes" id="UP000553980"/>
    </source>
</evidence>
<dbReference type="CDD" id="cd06223">
    <property type="entry name" value="PRTases_typeI"/>
    <property type="match status" value="1"/>
</dbReference>
<name>A0A5C5CBP6_9HYPH</name>